<evidence type="ECO:0000313" key="2">
    <source>
        <dbReference type="Proteomes" id="UP000249293"/>
    </source>
</evidence>
<keyword evidence="2" id="KW-1185">Reference proteome</keyword>
<reference evidence="1 2" key="1">
    <citation type="submission" date="2018-06" db="EMBL/GenBank/DDBJ databases">
        <title>Population genomics shows no distinction between pathogenic Candida krusei and environmental Pichia kudriavzevii: One species, four names.</title>
        <authorList>
            <person name="Douglass A.P."/>
            <person name="Offei B."/>
            <person name="Braun-Galleani S."/>
            <person name="Coughlan A.Y."/>
            <person name="Martos A."/>
            <person name="Ortiz-Merino R.A."/>
            <person name="Byrne K.P."/>
            <person name="Wolfe K.H."/>
        </authorList>
    </citation>
    <scope>NUCLEOTIDE SEQUENCE [LARGE SCALE GENOMIC DNA]</scope>
    <source>
        <strain evidence="1 2">CBS573</strain>
    </source>
</reference>
<protein>
    <submittedName>
        <fullName evidence="1">Uncharacterized protein</fullName>
    </submittedName>
</protein>
<organism evidence="1 2">
    <name type="scientific">Pichia kudriavzevii</name>
    <name type="common">Yeast</name>
    <name type="synonym">Issatchenkia orientalis</name>
    <dbReference type="NCBI Taxonomy" id="4909"/>
    <lineage>
        <taxon>Eukaryota</taxon>
        <taxon>Fungi</taxon>
        <taxon>Dikarya</taxon>
        <taxon>Ascomycota</taxon>
        <taxon>Saccharomycotina</taxon>
        <taxon>Pichiomycetes</taxon>
        <taxon>Pichiales</taxon>
        <taxon>Pichiaceae</taxon>
        <taxon>Pichia</taxon>
    </lineage>
</organism>
<sequence>MGRRGRPLKENDKPFTGESTLSIHVGKSASTAQSQSAAIARQGFRSTPHLKQRGKVLEDYNLQQRGKKIHQEMCQVLRKKELDSSPITELMSDPANYEPSSPLTMNMSMDMNMMGTHTFPTSSPTKGYEKAEYLSLSNAFPLSPKKSNVCETALCRNNTFDPLELSPRFKLNTSTSASSEANLYSNRVTKPKPRIKRQFHYIMFPFEYRITLHLDTNGRANIHARVLERNIQHHELCYQNNHRRKDSPYYFLREDPFLPQYVNPHNVFFSSPLTLSPNVQDNYTGENSSMLKIKPVNIEGNNALLDMEKLVTDMHSS</sequence>
<accession>A0A2U9R4U2</accession>
<dbReference type="AlphaFoldDB" id="A0A2U9R4U2"/>
<dbReference type="KEGG" id="pkz:C5L36_0C01870"/>
<dbReference type="VEuPathDB" id="FungiDB:C5L36_0C01870"/>
<dbReference type="GeneID" id="40384036"/>
<dbReference type="EMBL" id="CP028775">
    <property type="protein sequence ID" value="AWU76241.1"/>
    <property type="molecule type" value="Genomic_DNA"/>
</dbReference>
<evidence type="ECO:0000313" key="1">
    <source>
        <dbReference type="EMBL" id="AWU76241.1"/>
    </source>
</evidence>
<gene>
    <name evidence="1" type="ORF">C5L36_0C01870</name>
</gene>
<name>A0A2U9R4U2_PICKU</name>
<proteinExistence type="predicted"/>
<dbReference type="Proteomes" id="UP000249293">
    <property type="component" value="Chromosome 3"/>
</dbReference>
<dbReference type="RefSeq" id="XP_029321718.1">
    <property type="nucleotide sequence ID" value="XM_029465858.1"/>
</dbReference>